<dbReference type="SUPFAM" id="SSF50182">
    <property type="entry name" value="Sm-like ribonucleoproteins"/>
    <property type="match status" value="1"/>
</dbReference>
<evidence type="ECO:0000256" key="5">
    <source>
        <dbReference type="RuleBase" id="RU369025"/>
    </source>
</evidence>
<feature type="transmembrane region" description="Helical" evidence="5">
    <location>
        <begin position="53"/>
        <end position="75"/>
    </location>
</feature>
<organism evidence="7 8">
    <name type="scientific">Hydrogenovibrio thermophilus</name>
    <dbReference type="NCBI Taxonomy" id="265883"/>
    <lineage>
        <taxon>Bacteria</taxon>
        <taxon>Pseudomonadati</taxon>
        <taxon>Pseudomonadota</taxon>
        <taxon>Gammaproteobacteria</taxon>
        <taxon>Thiotrichales</taxon>
        <taxon>Piscirickettsiaceae</taxon>
        <taxon>Hydrogenovibrio</taxon>
    </lineage>
</organism>
<proteinExistence type="inferred from homology"/>
<keyword evidence="5" id="KW-0813">Transport</keyword>
<dbReference type="Gene3D" id="1.10.287.1260">
    <property type="match status" value="1"/>
</dbReference>
<dbReference type="InterPro" id="IPR010920">
    <property type="entry name" value="LSM_dom_sf"/>
</dbReference>
<evidence type="ECO:0000256" key="2">
    <source>
        <dbReference type="ARBA" id="ARBA00022692"/>
    </source>
</evidence>
<dbReference type="KEGG" id="htr:EPV75_02315"/>
<accession>A0A410H1A5</accession>
<dbReference type="AlphaFoldDB" id="A0A410H1A5"/>
<dbReference type="GO" id="GO:0005886">
    <property type="term" value="C:plasma membrane"/>
    <property type="evidence" value="ECO:0007669"/>
    <property type="project" value="UniProtKB-SubCell"/>
</dbReference>
<comment type="subunit">
    <text evidence="5">Homoheptamer.</text>
</comment>
<dbReference type="PANTHER" id="PTHR30221:SF8">
    <property type="entry name" value="SMALL-CONDUCTANCE MECHANOSENSITIVE CHANNEL"/>
    <property type="match status" value="1"/>
</dbReference>
<comment type="function">
    <text evidence="5">Mechanosensitive channel that participates in the regulation of osmotic pressure changes within the cell, opening in response to stretch forces in the membrane lipid bilayer, without the need for other proteins. Contributes to normal resistance to hypoosmotic shock. Forms an ion channel of 1.0 nanosiemens conductance with a slight preference for anions.</text>
</comment>
<name>A0A410H1A5_9GAMM</name>
<reference evidence="7 8" key="1">
    <citation type="journal article" date="2018" name="Environ. Microbiol.">
        <title>Genomes of ubiquitous marine and hypersaline Hydrogenovibrio, Thiomicrorhabdus and Thiomicrospira spp. encode a diversity of mechanisms to sustain chemolithoautotrophy in heterogeneous environments.</title>
        <authorList>
            <person name="Scott K.M."/>
            <person name="Williams J."/>
            <person name="Porter C.M.B."/>
            <person name="Russel S."/>
            <person name="Harmer T.L."/>
            <person name="Paul J.H."/>
            <person name="Antonen K.M."/>
            <person name="Bridges M.K."/>
            <person name="Camper G.J."/>
            <person name="Campla C.K."/>
            <person name="Casella L.G."/>
            <person name="Chase E."/>
            <person name="Conrad J.W."/>
            <person name="Cruz M.C."/>
            <person name="Dunlap D.S."/>
            <person name="Duran L."/>
            <person name="Fahsbender E.M."/>
            <person name="Goldsmith D.B."/>
            <person name="Keeley R.F."/>
            <person name="Kondoff M.R."/>
            <person name="Kussy B.I."/>
            <person name="Lane M.K."/>
            <person name="Lawler S."/>
            <person name="Leigh B.A."/>
            <person name="Lewis C."/>
            <person name="Lostal L.M."/>
            <person name="Marking D."/>
            <person name="Mancera P.A."/>
            <person name="McClenthan E.C."/>
            <person name="McIntyre E.A."/>
            <person name="Mine J.A."/>
            <person name="Modi S."/>
            <person name="Moore B.D."/>
            <person name="Morgan W.A."/>
            <person name="Nelson K.M."/>
            <person name="Nguyen K.N."/>
            <person name="Ogburn N."/>
            <person name="Parrino D.G."/>
            <person name="Pedapudi A.D."/>
            <person name="Pelham R.P."/>
            <person name="Preece A.M."/>
            <person name="Rampersad E.A."/>
            <person name="Richardson J.C."/>
            <person name="Rodgers C.M."/>
            <person name="Schaffer B.L."/>
            <person name="Sheridan N.E."/>
            <person name="Solone M.R."/>
            <person name="Staley Z.R."/>
            <person name="Tabuchi M."/>
            <person name="Waide R.J."/>
            <person name="Wanjugi P.W."/>
            <person name="Young S."/>
            <person name="Clum A."/>
            <person name="Daum C."/>
            <person name="Huntemann M."/>
            <person name="Ivanova N."/>
            <person name="Kyrpides N."/>
            <person name="Mikhailova N."/>
            <person name="Palaniappan K."/>
            <person name="Pillay M."/>
            <person name="Reddy T.B.K."/>
            <person name="Shapiro N."/>
            <person name="Stamatis D."/>
            <person name="Varghese N."/>
            <person name="Woyke T."/>
            <person name="Boden R."/>
            <person name="Freyermuth S.K."/>
            <person name="Kerfeld C.A."/>
        </authorList>
    </citation>
    <scope>NUCLEOTIDE SEQUENCE [LARGE SCALE GENOMIC DNA]</scope>
    <source>
        <strain evidence="7 8">JR-2</strain>
    </source>
</reference>
<dbReference type="EMBL" id="CP035033">
    <property type="protein sequence ID" value="QAB14581.1"/>
    <property type="molecule type" value="Genomic_DNA"/>
</dbReference>
<keyword evidence="3 5" id="KW-1133">Transmembrane helix</keyword>
<dbReference type="RefSeq" id="WP_029939632.1">
    <property type="nucleotide sequence ID" value="NZ_CP035033.1"/>
</dbReference>
<feature type="transmembrane region" description="Helical" evidence="5">
    <location>
        <begin position="87"/>
        <end position="113"/>
    </location>
</feature>
<evidence type="ECO:0000256" key="3">
    <source>
        <dbReference type="ARBA" id="ARBA00022989"/>
    </source>
</evidence>
<comment type="caution">
    <text evidence="5">Lacks conserved residue(s) required for the propagation of feature annotation.</text>
</comment>
<evidence type="ECO:0000256" key="4">
    <source>
        <dbReference type="ARBA" id="ARBA00023136"/>
    </source>
</evidence>
<dbReference type="Proteomes" id="UP000285478">
    <property type="component" value="Chromosome"/>
</dbReference>
<dbReference type="Gene3D" id="2.30.30.60">
    <property type="match status" value="1"/>
</dbReference>
<feature type="transmembrane region" description="Helical" evidence="5">
    <location>
        <begin position="12"/>
        <end position="32"/>
    </location>
</feature>
<dbReference type="InterPro" id="IPR045275">
    <property type="entry name" value="MscS_archaea/bacteria_type"/>
</dbReference>
<dbReference type="PANTHER" id="PTHR30221">
    <property type="entry name" value="SMALL-CONDUCTANCE MECHANOSENSITIVE CHANNEL"/>
    <property type="match status" value="1"/>
</dbReference>
<comment type="subcellular location">
    <subcellularLocation>
        <location evidence="5">Cell inner membrane</location>
        <topology evidence="5">Multi-pass membrane protein</topology>
    </subcellularLocation>
    <subcellularLocation>
        <location evidence="1">Membrane</location>
    </subcellularLocation>
</comment>
<keyword evidence="5" id="KW-0407">Ion channel</keyword>
<protein>
    <recommendedName>
        <fullName evidence="5">Small-conductance mechanosensitive channel</fullName>
    </recommendedName>
</protein>
<keyword evidence="5" id="KW-1003">Cell membrane</keyword>
<sequence length="190" mass="21167">MSDLLSYSPISLTPLILTGLILLSYFVLNWFLKRVITSLGHLKNVPPARHAQVYKYFRVVLIILTAVMLLLAWGIDYRGLVVVASSILAMLAVALVAQWSILSNITAGVLIFFSFPVRIGDKMEIIDGASTVIGEIVEINLFQIILRDDDGKMVSYPNNLLLQKAVRKLQKDDVSPGAKPVRMKERLKSD</sequence>
<evidence type="ECO:0000259" key="6">
    <source>
        <dbReference type="Pfam" id="PF00924"/>
    </source>
</evidence>
<dbReference type="GO" id="GO:0008381">
    <property type="term" value="F:mechanosensitive monoatomic ion channel activity"/>
    <property type="evidence" value="ECO:0007669"/>
    <property type="project" value="InterPro"/>
</dbReference>
<keyword evidence="4 5" id="KW-0472">Membrane</keyword>
<keyword evidence="5" id="KW-0997">Cell inner membrane</keyword>
<dbReference type="InterPro" id="IPR006685">
    <property type="entry name" value="MscS_channel_2nd"/>
</dbReference>
<feature type="domain" description="Mechanosensitive ion channel MscS" evidence="6">
    <location>
        <begin position="101"/>
        <end position="166"/>
    </location>
</feature>
<dbReference type="InterPro" id="IPR023408">
    <property type="entry name" value="MscS_beta-dom_sf"/>
</dbReference>
<comment type="similarity">
    <text evidence="5">Belongs to the MscS (TC 1.A.23) family.</text>
</comment>
<keyword evidence="5" id="KW-0406">Ion transport</keyword>
<evidence type="ECO:0000313" key="7">
    <source>
        <dbReference type="EMBL" id="QAB14581.1"/>
    </source>
</evidence>
<dbReference type="Pfam" id="PF00924">
    <property type="entry name" value="MS_channel_2nd"/>
    <property type="match status" value="1"/>
</dbReference>
<gene>
    <name evidence="7" type="ORF">EPV75_02315</name>
</gene>
<evidence type="ECO:0000256" key="1">
    <source>
        <dbReference type="ARBA" id="ARBA00004370"/>
    </source>
</evidence>
<evidence type="ECO:0000313" key="8">
    <source>
        <dbReference type="Proteomes" id="UP000285478"/>
    </source>
</evidence>
<keyword evidence="8" id="KW-1185">Reference proteome</keyword>
<keyword evidence="2 5" id="KW-0812">Transmembrane</keyword>